<dbReference type="SUPFAM" id="SSF48371">
    <property type="entry name" value="ARM repeat"/>
    <property type="match status" value="1"/>
</dbReference>
<protein>
    <recommendedName>
        <fullName evidence="3">HEAT repeat domain-containing protein</fullName>
    </recommendedName>
</protein>
<dbReference type="InterPro" id="IPR016024">
    <property type="entry name" value="ARM-type_fold"/>
</dbReference>
<sequence length="291" mass="31827">MTLAEVFQHADGTLDGDAYMLIRELVATGERSMIAPVRAALERYSADRNWYGRDLMAHLLAGLAGTEAFPLLLDLYADAMRRDDGDDWDSFGQALCTVMRADPAACRAIILPLVTDHDQHVRRAALWVIGYVFEPSDMAMLREALAGPEPWIRFTALGSLPSVKDNPEIYDVLVATLRDPDQWVQREAVLLLAWSAPSKIVDHLIPLISEPAFYARSALGEAIGRRAANSDRIPAAAAALRQLLADPEPSVRTGAVRGIGLLGEPLDALESMVDDPDWQVRSAVADVSRST</sequence>
<dbReference type="RefSeq" id="WP_345144231.1">
    <property type="nucleotide sequence ID" value="NZ_BAABAT010000088.1"/>
</dbReference>
<proteinExistence type="predicted"/>
<organism evidence="1 2">
    <name type="scientific">Dactylosporangium darangshiense</name>
    <dbReference type="NCBI Taxonomy" id="579108"/>
    <lineage>
        <taxon>Bacteria</taxon>
        <taxon>Bacillati</taxon>
        <taxon>Actinomycetota</taxon>
        <taxon>Actinomycetes</taxon>
        <taxon>Micromonosporales</taxon>
        <taxon>Micromonosporaceae</taxon>
        <taxon>Dactylosporangium</taxon>
    </lineage>
</organism>
<dbReference type="Pfam" id="PF13646">
    <property type="entry name" value="HEAT_2"/>
    <property type="match status" value="1"/>
</dbReference>
<accession>A0ABP8DVV5</accession>
<evidence type="ECO:0008006" key="3">
    <source>
        <dbReference type="Google" id="ProtNLM"/>
    </source>
</evidence>
<gene>
    <name evidence="1" type="ORF">GCM10022255_113440</name>
</gene>
<comment type="caution">
    <text evidence="1">The sequence shown here is derived from an EMBL/GenBank/DDBJ whole genome shotgun (WGS) entry which is preliminary data.</text>
</comment>
<reference evidence="2" key="1">
    <citation type="journal article" date="2019" name="Int. J. Syst. Evol. Microbiol.">
        <title>The Global Catalogue of Microorganisms (GCM) 10K type strain sequencing project: providing services to taxonomists for standard genome sequencing and annotation.</title>
        <authorList>
            <consortium name="The Broad Institute Genomics Platform"/>
            <consortium name="The Broad Institute Genome Sequencing Center for Infectious Disease"/>
            <person name="Wu L."/>
            <person name="Ma J."/>
        </authorList>
    </citation>
    <scope>NUCLEOTIDE SEQUENCE [LARGE SCALE GENOMIC DNA]</scope>
    <source>
        <strain evidence="2">JCM 17441</strain>
    </source>
</reference>
<dbReference type="EMBL" id="BAABAT010000088">
    <property type="protein sequence ID" value="GAA4263981.1"/>
    <property type="molecule type" value="Genomic_DNA"/>
</dbReference>
<evidence type="ECO:0000313" key="2">
    <source>
        <dbReference type="Proteomes" id="UP001500620"/>
    </source>
</evidence>
<keyword evidence="2" id="KW-1185">Reference proteome</keyword>
<dbReference type="Gene3D" id="1.25.10.10">
    <property type="entry name" value="Leucine-rich Repeat Variant"/>
    <property type="match status" value="2"/>
</dbReference>
<evidence type="ECO:0000313" key="1">
    <source>
        <dbReference type="EMBL" id="GAA4263981.1"/>
    </source>
</evidence>
<dbReference type="InterPro" id="IPR011989">
    <property type="entry name" value="ARM-like"/>
</dbReference>
<name>A0ABP8DVV5_9ACTN</name>
<dbReference type="Proteomes" id="UP001500620">
    <property type="component" value="Unassembled WGS sequence"/>
</dbReference>